<gene>
    <name evidence="1" type="ORF">BV25DRAFT_1891819</name>
</gene>
<keyword evidence="2" id="KW-1185">Reference proteome</keyword>
<proteinExistence type="predicted"/>
<accession>A0ACB8SNM6</accession>
<evidence type="ECO:0000313" key="1">
    <source>
        <dbReference type="EMBL" id="KAI0058078.1"/>
    </source>
</evidence>
<comment type="caution">
    <text evidence="1">The sequence shown here is derived from an EMBL/GenBank/DDBJ whole genome shotgun (WGS) entry which is preliminary data.</text>
</comment>
<name>A0ACB8SNM6_9AGAM</name>
<reference evidence="1" key="2">
    <citation type="journal article" date="2022" name="New Phytol.">
        <title>Evolutionary transition to the ectomycorrhizal habit in the genomes of a hyperdiverse lineage of mushroom-forming fungi.</title>
        <authorList>
            <person name="Looney B."/>
            <person name="Miyauchi S."/>
            <person name="Morin E."/>
            <person name="Drula E."/>
            <person name="Courty P.E."/>
            <person name="Kohler A."/>
            <person name="Kuo A."/>
            <person name="LaButti K."/>
            <person name="Pangilinan J."/>
            <person name="Lipzen A."/>
            <person name="Riley R."/>
            <person name="Andreopoulos W."/>
            <person name="He G."/>
            <person name="Johnson J."/>
            <person name="Nolan M."/>
            <person name="Tritt A."/>
            <person name="Barry K.W."/>
            <person name="Grigoriev I.V."/>
            <person name="Nagy L.G."/>
            <person name="Hibbett D."/>
            <person name="Henrissat B."/>
            <person name="Matheny P.B."/>
            <person name="Labbe J."/>
            <person name="Martin F.M."/>
        </authorList>
    </citation>
    <scope>NUCLEOTIDE SEQUENCE</scope>
    <source>
        <strain evidence="1">HHB10654</strain>
    </source>
</reference>
<dbReference type="Proteomes" id="UP000814140">
    <property type="component" value="Unassembled WGS sequence"/>
</dbReference>
<evidence type="ECO:0000313" key="2">
    <source>
        <dbReference type="Proteomes" id="UP000814140"/>
    </source>
</evidence>
<protein>
    <submittedName>
        <fullName evidence="1">Uncharacterized protein</fullName>
    </submittedName>
</protein>
<reference evidence="1" key="1">
    <citation type="submission" date="2021-03" db="EMBL/GenBank/DDBJ databases">
        <authorList>
            <consortium name="DOE Joint Genome Institute"/>
            <person name="Ahrendt S."/>
            <person name="Looney B.P."/>
            <person name="Miyauchi S."/>
            <person name="Morin E."/>
            <person name="Drula E."/>
            <person name="Courty P.E."/>
            <person name="Chicoki N."/>
            <person name="Fauchery L."/>
            <person name="Kohler A."/>
            <person name="Kuo A."/>
            <person name="Labutti K."/>
            <person name="Pangilinan J."/>
            <person name="Lipzen A."/>
            <person name="Riley R."/>
            <person name="Andreopoulos W."/>
            <person name="He G."/>
            <person name="Johnson J."/>
            <person name="Barry K.W."/>
            <person name="Grigoriev I.V."/>
            <person name="Nagy L."/>
            <person name="Hibbett D."/>
            <person name="Henrissat B."/>
            <person name="Matheny P.B."/>
            <person name="Labbe J."/>
            <person name="Martin F."/>
        </authorList>
    </citation>
    <scope>NUCLEOTIDE SEQUENCE</scope>
    <source>
        <strain evidence="1">HHB10654</strain>
    </source>
</reference>
<dbReference type="EMBL" id="MU277239">
    <property type="protein sequence ID" value="KAI0058078.1"/>
    <property type="molecule type" value="Genomic_DNA"/>
</dbReference>
<organism evidence="1 2">
    <name type="scientific">Artomyces pyxidatus</name>
    <dbReference type="NCBI Taxonomy" id="48021"/>
    <lineage>
        <taxon>Eukaryota</taxon>
        <taxon>Fungi</taxon>
        <taxon>Dikarya</taxon>
        <taxon>Basidiomycota</taxon>
        <taxon>Agaricomycotina</taxon>
        <taxon>Agaricomycetes</taxon>
        <taxon>Russulales</taxon>
        <taxon>Auriscalpiaceae</taxon>
        <taxon>Artomyces</taxon>
    </lineage>
</organism>
<sequence>MSAPQMIPVVAQRTSDQVVLYLHQKQAPPVLPFELHGHVSPDSWASRIPTLIRLTSRYNKPLFEGIWMLVYFITAIAVPAALYPVIFHALDKNATNTFNNFNTFDNFNNRINNNDRPFFETRFITFGIFVGITLFFWIPILVWKHIGQTRATALVNKWAAEDSRNRGAGTFVPVWKVTLPGSFTNNTRLIVTLPPSQIPSSFHPALYQQSWINGPVDGGSGYPGQGFQGGYNFQDGSGYNNPNMYGNIPLYSNDKAPAYNDDGNTRFTDEKQRFDDVKV</sequence>